<protein>
    <submittedName>
        <fullName evidence="1">Uncharacterized protein</fullName>
    </submittedName>
</protein>
<dbReference type="AlphaFoldDB" id="E0XRD9"/>
<name>E0XRD9_9SPHI</name>
<reference evidence="1" key="1">
    <citation type="journal article" date="2011" name="Environ. Microbiol.">
        <title>Time-series analyses of Monterey Bay coastal microbial picoplankton using a 'genome proxy' microarray.</title>
        <authorList>
            <person name="Rich V.I."/>
            <person name="Pham V.D."/>
            <person name="Eppley J."/>
            <person name="Shi Y."/>
            <person name="DeLong E.F."/>
        </authorList>
    </citation>
    <scope>NUCLEOTIDE SEQUENCE</scope>
</reference>
<accession>E0XRD9</accession>
<dbReference type="EMBL" id="GU474851">
    <property type="protein sequence ID" value="ADI16980.1"/>
    <property type="molecule type" value="Genomic_DNA"/>
</dbReference>
<proteinExistence type="predicted"/>
<evidence type="ECO:0000313" key="1">
    <source>
        <dbReference type="EMBL" id="ADI16980.1"/>
    </source>
</evidence>
<organism evidence="1">
    <name type="scientific">uncultured Sphingobacteriales bacterium HF0010_19H17</name>
    <dbReference type="NCBI Taxonomy" id="710990"/>
    <lineage>
        <taxon>Bacteria</taxon>
        <taxon>Pseudomonadati</taxon>
        <taxon>Bacteroidota</taxon>
        <taxon>Sphingobacteriia</taxon>
        <taxon>Sphingobacteriales</taxon>
        <taxon>environmental samples</taxon>
    </lineage>
</organism>
<sequence length="58" mass="6896">MFLLPLSSNIISFKERFSFSQNLILFILADANVQPFYSPQDFFFKKITFIKHSNKYNV</sequence>